<protein>
    <submittedName>
        <fullName evidence="3">2-oxoglutarate ferredoxin oxidoreductase subunit beta</fullName>
    </submittedName>
</protein>
<dbReference type="AlphaFoldDB" id="A0A1T4RZ32"/>
<keyword evidence="1" id="KW-0560">Oxidoreductase</keyword>
<accession>A0A1T4RZ32</accession>
<dbReference type="GO" id="GO:0030976">
    <property type="term" value="F:thiamine pyrophosphate binding"/>
    <property type="evidence" value="ECO:0007669"/>
    <property type="project" value="InterPro"/>
</dbReference>
<dbReference type="Gene3D" id="3.40.50.970">
    <property type="match status" value="1"/>
</dbReference>
<dbReference type="GO" id="GO:0045333">
    <property type="term" value="P:cellular respiration"/>
    <property type="evidence" value="ECO:0007669"/>
    <property type="project" value="UniProtKB-ARBA"/>
</dbReference>
<dbReference type="Proteomes" id="UP000190065">
    <property type="component" value="Unassembled WGS sequence"/>
</dbReference>
<feature type="domain" description="Thiamine pyrophosphate enzyme TPP-binding" evidence="2">
    <location>
        <begin position="65"/>
        <end position="214"/>
    </location>
</feature>
<organism evidence="3 4">
    <name type="scientific">Segatella oulorum</name>
    <dbReference type="NCBI Taxonomy" id="28136"/>
    <lineage>
        <taxon>Bacteria</taxon>
        <taxon>Pseudomonadati</taxon>
        <taxon>Bacteroidota</taxon>
        <taxon>Bacteroidia</taxon>
        <taxon>Bacteroidales</taxon>
        <taxon>Prevotellaceae</taxon>
        <taxon>Segatella</taxon>
    </lineage>
</organism>
<dbReference type="PANTHER" id="PTHR48084">
    <property type="entry name" value="2-OXOGLUTARATE OXIDOREDUCTASE SUBUNIT KORB-RELATED"/>
    <property type="match status" value="1"/>
</dbReference>
<gene>
    <name evidence="3" type="ORF">SAMN02745202_02493</name>
</gene>
<dbReference type="GO" id="GO:0016625">
    <property type="term" value="F:oxidoreductase activity, acting on the aldehyde or oxo group of donors, iron-sulfur protein as acceptor"/>
    <property type="evidence" value="ECO:0007669"/>
    <property type="project" value="UniProtKB-ARBA"/>
</dbReference>
<dbReference type="STRING" id="28136.SAMN02745202_02493"/>
<evidence type="ECO:0000313" key="3">
    <source>
        <dbReference type="EMBL" id="SKA20968.1"/>
    </source>
</evidence>
<proteinExistence type="predicted"/>
<evidence type="ECO:0000259" key="2">
    <source>
        <dbReference type="Pfam" id="PF02775"/>
    </source>
</evidence>
<dbReference type="InterPro" id="IPR029061">
    <property type="entry name" value="THDP-binding"/>
</dbReference>
<dbReference type="EMBL" id="FUXK01000043">
    <property type="protein sequence ID" value="SKA20968.1"/>
    <property type="molecule type" value="Genomic_DNA"/>
</dbReference>
<sequence>MNNDIISPENLVYEKPALMNDTAMHYCAGCSHGVVHKLVAEVIAEMGMEDKAVGISPVGCAVFAYRYIDIDWQEAPHGRAPALATGVKRLWPDRLVFTYQGDGDLACIGTAEAIHALNRGEHIAIIFINNAIYGMTGGQMAPTTLLGQKTATCPYGREPDLHGYPLNLTDLASRLDGTCYVTRQSVETVGAIQKAKKAIRKAFEASMKGLGSSLVEIVSTCNSGWKMSPVDANKWMQENMFKQYPKGDLKDTTQG</sequence>
<dbReference type="RefSeq" id="WP_025071152.1">
    <property type="nucleotide sequence ID" value="NZ_CAJPPD010000048.1"/>
</dbReference>
<dbReference type="SUPFAM" id="SSF52518">
    <property type="entry name" value="Thiamin diphosphate-binding fold (THDP-binding)"/>
    <property type="match status" value="1"/>
</dbReference>
<dbReference type="GO" id="GO:0044281">
    <property type="term" value="P:small molecule metabolic process"/>
    <property type="evidence" value="ECO:0007669"/>
    <property type="project" value="UniProtKB-ARBA"/>
</dbReference>
<evidence type="ECO:0000256" key="1">
    <source>
        <dbReference type="ARBA" id="ARBA00023002"/>
    </source>
</evidence>
<dbReference type="eggNOG" id="COG1013">
    <property type="taxonomic scope" value="Bacteria"/>
</dbReference>
<reference evidence="3 4" key="1">
    <citation type="submission" date="2017-02" db="EMBL/GenBank/DDBJ databases">
        <authorList>
            <person name="Peterson S.W."/>
        </authorList>
    </citation>
    <scope>NUCLEOTIDE SEQUENCE [LARGE SCALE GENOMIC DNA]</scope>
    <source>
        <strain evidence="3 4">ATCC 43324</strain>
    </source>
</reference>
<evidence type="ECO:0000313" key="4">
    <source>
        <dbReference type="Proteomes" id="UP000190065"/>
    </source>
</evidence>
<dbReference type="InterPro" id="IPR051457">
    <property type="entry name" value="2-oxoacid:Fd_oxidoreductase"/>
</dbReference>
<dbReference type="InterPro" id="IPR011766">
    <property type="entry name" value="TPP_enzyme_TPP-bd"/>
</dbReference>
<dbReference type="Pfam" id="PF02775">
    <property type="entry name" value="TPP_enzyme_C"/>
    <property type="match status" value="1"/>
</dbReference>
<name>A0A1T4RZ32_9BACT</name>
<dbReference type="PANTHER" id="PTHR48084:SF3">
    <property type="entry name" value="SUBUNIT OF PYRUVATE:FLAVODOXIN OXIDOREDUCTASE"/>
    <property type="match status" value="1"/>
</dbReference>